<evidence type="ECO:0008006" key="8">
    <source>
        <dbReference type="Google" id="ProtNLM"/>
    </source>
</evidence>
<reference evidence="6 7" key="1">
    <citation type="submission" date="2013-03" db="EMBL/GenBank/DDBJ databases">
        <title>The Genome Sequence of Capronia epimyces CBS 606.96.</title>
        <authorList>
            <consortium name="The Broad Institute Genomics Platform"/>
            <person name="Cuomo C."/>
            <person name="de Hoog S."/>
            <person name="Gorbushina A."/>
            <person name="Walker B."/>
            <person name="Young S.K."/>
            <person name="Zeng Q."/>
            <person name="Gargeya S."/>
            <person name="Fitzgerald M."/>
            <person name="Haas B."/>
            <person name="Abouelleil A."/>
            <person name="Allen A.W."/>
            <person name="Alvarado L."/>
            <person name="Arachchi H.M."/>
            <person name="Berlin A.M."/>
            <person name="Chapman S.B."/>
            <person name="Gainer-Dewar J."/>
            <person name="Goldberg J."/>
            <person name="Griggs A."/>
            <person name="Gujja S."/>
            <person name="Hansen M."/>
            <person name="Howarth C."/>
            <person name="Imamovic A."/>
            <person name="Ireland A."/>
            <person name="Larimer J."/>
            <person name="McCowan C."/>
            <person name="Murphy C."/>
            <person name="Pearson M."/>
            <person name="Poon T.W."/>
            <person name="Priest M."/>
            <person name="Roberts A."/>
            <person name="Saif S."/>
            <person name="Shea T."/>
            <person name="Sisk P."/>
            <person name="Sykes S."/>
            <person name="Wortman J."/>
            <person name="Nusbaum C."/>
            <person name="Birren B."/>
        </authorList>
    </citation>
    <scope>NUCLEOTIDE SEQUENCE [LARGE SCALE GENOMIC DNA]</scope>
    <source>
        <strain evidence="6 7">CBS 606.96</strain>
    </source>
</reference>
<feature type="compositionally biased region" description="Low complexity" evidence="5">
    <location>
        <begin position="211"/>
        <end position="233"/>
    </location>
</feature>
<accession>W9XAS7</accession>
<protein>
    <recommendedName>
        <fullName evidence="8">Peroxin-11B</fullName>
    </recommendedName>
</protein>
<dbReference type="InterPro" id="IPR008733">
    <property type="entry name" value="PEX11"/>
</dbReference>
<dbReference type="EMBL" id="AMGY01000010">
    <property type="protein sequence ID" value="EXJ77592.1"/>
    <property type="molecule type" value="Genomic_DNA"/>
</dbReference>
<dbReference type="GO" id="GO:0016559">
    <property type="term" value="P:peroxisome fission"/>
    <property type="evidence" value="ECO:0007669"/>
    <property type="project" value="InterPro"/>
</dbReference>
<feature type="compositionally biased region" description="Low complexity" evidence="5">
    <location>
        <begin position="94"/>
        <end position="103"/>
    </location>
</feature>
<name>W9XAS7_9EURO</name>
<dbReference type="GO" id="GO:0005778">
    <property type="term" value="C:peroxisomal membrane"/>
    <property type="evidence" value="ECO:0007669"/>
    <property type="project" value="UniProtKB-SubCell"/>
</dbReference>
<gene>
    <name evidence="6" type="ORF">A1O3_09819</name>
</gene>
<dbReference type="Proteomes" id="UP000019478">
    <property type="component" value="Unassembled WGS sequence"/>
</dbReference>
<dbReference type="eggNOG" id="ENOG502SS81">
    <property type="taxonomic scope" value="Eukaryota"/>
</dbReference>
<dbReference type="PANTHER" id="PTHR12652:SF23">
    <property type="entry name" value="MICROBODY (PEROXISOME) PROLIFERATION PROTEIN PEROXIN 11B (EUROFUNG)"/>
    <property type="match status" value="1"/>
</dbReference>
<evidence type="ECO:0000256" key="2">
    <source>
        <dbReference type="ARBA" id="ARBA00023136"/>
    </source>
</evidence>
<dbReference type="GeneID" id="19173902"/>
<keyword evidence="7" id="KW-1185">Reference proteome</keyword>
<evidence type="ECO:0000256" key="4">
    <source>
        <dbReference type="ARBA" id="ARBA00046271"/>
    </source>
</evidence>
<evidence type="ECO:0000256" key="3">
    <source>
        <dbReference type="ARBA" id="ARBA00023140"/>
    </source>
</evidence>
<comment type="subcellular location">
    <subcellularLocation>
        <location evidence="4">Peroxisome membrane</location>
    </subcellularLocation>
</comment>
<keyword evidence="3" id="KW-0576">Peroxisome</keyword>
<evidence type="ECO:0000313" key="6">
    <source>
        <dbReference type="EMBL" id="EXJ77592.1"/>
    </source>
</evidence>
<keyword evidence="1" id="KW-0962">Peroxisome biogenesis</keyword>
<dbReference type="STRING" id="1182542.W9XAS7"/>
<proteinExistence type="predicted"/>
<evidence type="ECO:0000256" key="1">
    <source>
        <dbReference type="ARBA" id="ARBA00022593"/>
    </source>
</evidence>
<dbReference type="HOGENOM" id="CLU_049216_1_1_1"/>
<keyword evidence="2" id="KW-0472">Membrane</keyword>
<feature type="compositionally biased region" description="Basic and acidic residues" evidence="5">
    <location>
        <begin position="188"/>
        <end position="210"/>
    </location>
</feature>
<evidence type="ECO:0000313" key="7">
    <source>
        <dbReference type="Proteomes" id="UP000019478"/>
    </source>
</evidence>
<sequence length="290" mass="31268">MKGKTNTPTPLLSGGIEKTLKLLQSVSQIGESIGDSSPTFVDLAQWTTAKNQFALARRYFRLFKWIDCFTVANAQYQAFGSTQPKGKDKGKGGTETATKTTVKTPEDPGDNFRVLLSVSKWSFLGIYLFLEMFTITNALSLTSYSWGPTVQIEALKFWAYSLAVSVILGIYELFQLGSDSTPTPTTEPDGRGKHGREEKTTLVSGREEKTTPASSTTSASRPPSSSPGTSRSSQAHKRRAIYKQIVSDGCDLLIPASAVGWISLDPVTLGVAGSISAVLGASEVWARVNP</sequence>
<comment type="caution">
    <text evidence="6">The sequence shown here is derived from an EMBL/GenBank/DDBJ whole genome shotgun (WGS) entry which is preliminary data.</text>
</comment>
<feature type="region of interest" description="Disordered" evidence="5">
    <location>
        <begin position="82"/>
        <end position="104"/>
    </location>
</feature>
<dbReference type="Pfam" id="PF05648">
    <property type="entry name" value="PEX11"/>
    <property type="match status" value="1"/>
</dbReference>
<dbReference type="AlphaFoldDB" id="W9XAS7"/>
<dbReference type="RefSeq" id="XP_007738102.1">
    <property type="nucleotide sequence ID" value="XM_007739912.1"/>
</dbReference>
<dbReference type="PANTHER" id="PTHR12652">
    <property type="entry name" value="PEROXISOMAL BIOGENESIS FACTOR 11"/>
    <property type="match status" value="1"/>
</dbReference>
<organism evidence="6 7">
    <name type="scientific">Capronia epimyces CBS 606.96</name>
    <dbReference type="NCBI Taxonomy" id="1182542"/>
    <lineage>
        <taxon>Eukaryota</taxon>
        <taxon>Fungi</taxon>
        <taxon>Dikarya</taxon>
        <taxon>Ascomycota</taxon>
        <taxon>Pezizomycotina</taxon>
        <taxon>Eurotiomycetes</taxon>
        <taxon>Chaetothyriomycetidae</taxon>
        <taxon>Chaetothyriales</taxon>
        <taxon>Herpotrichiellaceae</taxon>
        <taxon>Capronia</taxon>
    </lineage>
</organism>
<feature type="region of interest" description="Disordered" evidence="5">
    <location>
        <begin position="179"/>
        <end position="236"/>
    </location>
</feature>
<dbReference type="OrthoDB" id="3636394at2759"/>
<evidence type="ECO:0000256" key="5">
    <source>
        <dbReference type="SAM" id="MobiDB-lite"/>
    </source>
</evidence>